<evidence type="ECO:0000313" key="10">
    <source>
        <dbReference type="Proteomes" id="UP000290106"/>
    </source>
</evidence>
<evidence type="ECO:0000259" key="6">
    <source>
        <dbReference type="Pfam" id="PF01368"/>
    </source>
</evidence>
<name>A0A4Q1RJ46_9FIRM</name>
<keyword evidence="3" id="KW-0540">Nuclease</keyword>
<dbReference type="GO" id="GO:0006281">
    <property type="term" value="P:DNA repair"/>
    <property type="evidence" value="ECO:0007669"/>
    <property type="project" value="InterPro"/>
</dbReference>
<evidence type="ECO:0000256" key="4">
    <source>
        <dbReference type="ARBA" id="ARBA00022801"/>
    </source>
</evidence>
<feature type="domain" description="RecJ OB" evidence="8">
    <location>
        <begin position="460"/>
        <end position="568"/>
    </location>
</feature>
<dbReference type="RefSeq" id="WP_129258033.1">
    <property type="nucleotide sequence ID" value="NZ_SDKC01000001.1"/>
</dbReference>
<dbReference type="SUPFAM" id="SSF64182">
    <property type="entry name" value="DHH phosphoesterases"/>
    <property type="match status" value="1"/>
</dbReference>
<evidence type="ECO:0000259" key="8">
    <source>
        <dbReference type="Pfam" id="PF17768"/>
    </source>
</evidence>
<dbReference type="InterPro" id="IPR038763">
    <property type="entry name" value="DHH_sf"/>
</dbReference>
<dbReference type="Pfam" id="PF17768">
    <property type="entry name" value="RecJ_OB"/>
    <property type="match status" value="1"/>
</dbReference>
<evidence type="ECO:0000313" key="9">
    <source>
        <dbReference type="EMBL" id="RXS75638.1"/>
    </source>
</evidence>
<dbReference type="PANTHER" id="PTHR30255:SF2">
    <property type="entry name" value="SINGLE-STRANDED-DNA-SPECIFIC EXONUCLEASE RECJ"/>
    <property type="match status" value="1"/>
</dbReference>
<dbReference type="NCBIfam" id="TIGR00644">
    <property type="entry name" value="recJ"/>
    <property type="match status" value="1"/>
</dbReference>
<dbReference type="OrthoDB" id="9809852at2"/>
<dbReference type="EMBL" id="SDKC01000001">
    <property type="protein sequence ID" value="RXS75638.1"/>
    <property type="molecule type" value="Genomic_DNA"/>
</dbReference>
<dbReference type="Pfam" id="PF02272">
    <property type="entry name" value="DHHA1"/>
    <property type="match status" value="1"/>
</dbReference>
<dbReference type="GO" id="GO:0006310">
    <property type="term" value="P:DNA recombination"/>
    <property type="evidence" value="ECO:0007669"/>
    <property type="project" value="InterPro"/>
</dbReference>
<dbReference type="GO" id="GO:0008409">
    <property type="term" value="F:5'-3' exonuclease activity"/>
    <property type="evidence" value="ECO:0007669"/>
    <property type="project" value="InterPro"/>
</dbReference>
<proteinExistence type="inferred from homology"/>
<evidence type="ECO:0000256" key="2">
    <source>
        <dbReference type="ARBA" id="ARBA00019841"/>
    </source>
</evidence>
<evidence type="ECO:0000256" key="1">
    <source>
        <dbReference type="ARBA" id="ARBA00005915"/>
    </source>
</evidence>
<dbReference type="InterPro" id="IPR001667">
    <property type="entry name" value="DDH_dom"/>
</dbReference>
<comment type="caution">
    <text evidence="9">The sequence shown here is derived from an EMBL/GenBank/DDBJ whole genome shotgun (WGS) entry which is preliminary data.</text>
</comment>
<dbReference type="GO" id="GO:0003676">
    <property type="term" value="F:nucleic acid binding"/>
    <property type="evidence" value="ECO:0007669"/>
    <property type="project" value="InterPro"/>
</dbReference>
<dbReference type="InterPro" id="IPR003156">
    <property type="entry name" value="DHHA1_dom"/>
</dbReference>
<dbReference type="InterPro" id="IPR004610">
    <property type="entry name" value="RecJ"/>
</dbReference>
<comment type="similarity">
    <text evidence="1">Belongs to the RecJ family.</text>
</comment>
<dbReference type="Gene3D" id="3.90.1640.30">
    <property type="match status" value="1"/>
</dbReference>
<feature type="domain" description="DDH" evidence="6">
    <location>
        <begin position="77"/>
        <end position="217"/>
    </location>
</feature>
<keyword evidence="4" id="KW-0378">Hydrolase</keyword>
<organism evidence="9 10">
    <name type="scientific">Blautia faecicola</name>
    <dbReference type="NCBI Taxonomy" id="2509240"/>
    <lineage>
        <taxon>Bacteria</taxon>
        <taxon>Bacillati</taxon>
        <taxon>Bacillota</taxon>
        <taxon>Clostridia</taxon>
        <taxon>Lachnospirales</taxon>
        <taxon>Lachnospiraceae</taxon>
        <taxon>Blautia</taxon>
    </lineage>
</organism>
<dbReference type="Gene3D" id="2.40.50.460">
    <property type="match status" value="1"/>
</dbReference>
<protein>
    <recommendedName>
        <fullName evidence="2">Single-stranded-DNA-specific exonuclease RecJ</fullName>
    </recommendedName>
</protein>
<sequence>MEKWMVAAKRADFKEIGEHFGIDQVTARIIRNRDVIGEEAIEKYLHGSRKDFYSPWLLKDMEKAVAILQEKITNKNKIRIIGDYDIDGVMSTYILLVSLRGLGADADMVIPNRIMDGYGINEHLIEQAWEDKRDTIITCDNGIAAATQIQKAKDLGMTVIVTDHHEVPFEETENGRTEILPPADAVVNPKQKDCGYPFSGLCGAVVAMKVMEALYEKMVPEVDLVDRMLPFAGIATIGDVMDLKDENRILVKEGLQGLHHTTNLGLQELIRVNGLEPENISPYHIGFVLGPCLNASGRLDTAKRALKLLLAETREEAAVLAGDLKNLNESRKEMTAQGVEKAIEQVESTSMMEDTVLVVFLPECHESLAGIIAGRLRERYHKPSFVLTRGEEGVKGSGRSIEAYSMYEKLCECKEYLTKFGGHPMAAGLSLEEENVETFRRKLNESSGLSQDDLVEKVSIDVPMPIHYIRKDLVRELSLLEPFGKGNEKPLFAQKNLWISQLRVFGKNRNVVKMRLTDENGYPMDGVYFGDGDAFAEEARGKQKIAIVYYPDINVYQGRESLQVIIRHYQFD</sequence>
<dbReference type="InterPro" id="IPR051673">
    <property type="entry name" value="SSDNA_exonuclease_RecJ"/>
</dbReference>
<keyword evidence="10" id="KW-1185">Reference proteome</keyword>
<dbReference type="Pfam" id="PF01368">
    <property type="entry name" value="DHH"/>
    <property type="match status" value="1"/>
</dbReference>
<evidence type="ECO:0000256" key="5">
    <source>
        <dbReference type="ARBA" id="ARBA00022839"/>
    </source>
</evidence>
<dbReference type="PANTHER" id="PTHR30255">
    <property type="entry name" value="SINGLE-STRANDED-DNA-SPECIFIC EXONUCLEASE RECJ"/>
    <property type="match status" value="1"/>
</dbReference>
<reference evidence="9 10" key="1">
    <citation type="submission" date="2019-01" db="EMBL/GenBank/DDBJ databases">
        <title>Blautia sp. nov. KGMB01111 isolated human feces.</title>
        <authorList>
            <person name="Park J.-E."/>
            <person name="Kim J.-S."/>
            <person name="Park S.-H."/>
        </authorList>
    </citation>
    <scope>NUCLEOTIDE SEQUENCE [LARGE SCALE GENOMIC DNA]</scope>
    <source>
        <strain evidence="9 10">KGMB01111</strain>
    </source>
</reference>
<dbReference type="Proteomes" id="UP000290106">
    <property type="component" value="Unassembled WGS sequence"/>
</dbReference>
<dbReference type="InterPro" id="IPR041122">
    <property type="entry name" value="RecJ_OB"/>
</dbReference>
<evidence type="ECO:0000259" key="7">
    <source>
        <dbReference type="Pfam" id="PF02272"/>
    </source>
</evidence>
<evidence type="ECO:0000256" key="3">
    <source>
        <dbReference type="ARBA" id="ARBA00022722"/>
    </source>
</evidence>
<gene>
    <name evidence="9" type="primary">recJ</name>
    <name evidence="9" type="ORF">ETP43_10700</name>
</gene>
<keyword evidence="5 9" id="KW-0269">Exonuclease</keyword>
<feature type="domain" description="DHHA1" evidence="7">
    <location>
        <begin position="354"/>
        <end position="445"/>
    </location>
</feature>
<dbReference type="AlphaFoldDB" id="A0A4Q1RJ46"/>
<accession>A0A4Q1RJ46</accession>